<evidence type="ECO:0000313" key="1">
    <source>
        <dbReference type="EMBL" id="MFD2467739.1"/>
    </source>
</evidence>
<sequence>MPDLVAMPPFAPLFGVGTESVRLRWLTVEYRTDPEVLASLLPAPLAPTADPLVGIWVAEFLGAEFHLPDGSVEQRPPYLQAGVSVRCQRHGEAGAYPLTFFIEGLNHGTLGREIFGLPKKQARRVSLDDDGQTVTGRIVTANDIEIVTVRAEARGPESALDPIPGWFGRHFALKLIPSAEGTGYDVSRLVRIPFRTSQPTGGWDGTAEVTLRPSAADPIHLLPCREVVSARYGGIRLDIGFGTYLDQVDRVPVMGTPGWGSAAPTGR</sequence>
<gene>
    <name evidence="1" type="ORF">ACFSVL_10065</name>
</gene>
<dbReference type="RefSeq" id="WP_378302735.1">
    <property type="nucleotide sequence ID" value="NZ_JBHUKS010000006.1"/>
</dbReference>
<accession>A0ABW5H4H4</accession>
<dbReference type="EMBL" id="JBHUKS010000006">
    <property type="protein sequence ID" value="MFD2467739.1"/>
    <property type="molecule type" value="Genomic_DNA"/>
</dbReference>
<dbReference type="Gene3D" id="2.40.400.10">
    <property type="entry name" value="Acetoacetate decarboxylase-like"/>
    <property type="match status" value="1"/>
</dbReference>
<protein>
    <submittedName>
        <fullName evidence="1">Acetoacetate decarboxylase family protein</fullName>
    </submittedName>
</protein>
<proteinExistence type="predicted"/>
<name>A0ABW5H4H4_9PSEU</name>
<dbReference type="SUPFAM" id="SSF160104">
    <property type="entry name" value="Acetoacetate decarboxylase-like"/>
    <property type="match status" value="1"/>
</dbReference>
<reference evidence="2" key="1">
    <citation type="journal article" date="2019" name="Int. J. Syst. Evol. Microbiol.">
        <title>The Global Catalogue of Microorganisms (GCM) 10K type strain sequencing project: providing services to taxonomists for standard genome sequencing and annotation.</title>
        <authorList>
            <consortium name="The Broad Institute Genomics Platform"/>
            <consortium name="The Broad Institute Genome Sequencing Center for Infectious Disease"/>
            <person name="Wu L."/>
            <person name="Ma J."/>
        </authorList>
    </citation>
    <scope>NUCLEOTIDE SEQUENCE [LARGE SCALE GENOMIC DNA]</scope>
    <source>
        <strain evidence="2">CGMCC 4.7641</strain>
    </source>
</reference>
<keyword evidence="2" id="KW-1185">Reference proteome</keyword>
<dbReference type="Proteomes" id="UP001597483">
    <property type="component" value="Unassembled WGS sequence"/>
</dbReference>
<dbReference type="Pfam" id="PF06314">
    <property type="entry name" value="ADC"/>
    <property type="match status" value="1"/>
</dbReference>
<dbReference type="InterPro" id="IPR023375">
    <property type="entry name" value="ADC_dom_sf"/>
</dbReference>
<dbReference type="InterPro" id="IPR010451">
    <property type="entry name" value="Acetoacetate_decarboxylase"/>
</dbReference>
<comment type="caution">
    <text evidence="1">The sequence shown here is derived from an EMBL/GenBank/DDBJ whole genome shotgun (WGS) entry which is preliminary data.</text>
</comment>
<organism evidence="1 2">
    <name type="scientific">Amycolatopsis silviterrae</name>
    <dbReference type="NCBI Taxonomy" id="1656914"/>
    <lineage>
        <taxon>Bacteria</taxon>
        <taxon>Bacillati</taxon>
        <taxon>Actinomycetota</taxon>
        <taxon>Actinomycetes</taxon>
        <taxon>Pseudonocardiales</taxon>
        <taxon>Pseudonocardiaceae</taxon>
        <taxon>Amycolatopsis</taxon>
    </lineage>
</organism>
<evidence type="ECO:0000313" key="2">
    <source>
        <dbReference type="Proteomes" id="UP001597483"/>
    </source>
</evidence>